<evidence type="ECO:0000256" key="5">
    <source>
        <dbReference type="SAM" id="MobiDB-lite"/>
    </source>
</evidence>
<evidence type="ECO:0000256" key="3">
    <source>
        <dbReference type="ARBA" id="ARBA00023237"/>
    </source>
</evidence>
<evidence type="ECO:0000256" key="2">
    <source>
        <dbReference type="ARBA" id="ARBA00023136"/>
    </source>
</evidence>
<dbReference type="PANTHER" id="PTHR30329:SF21">
    <property type="entry name" value="LIPOPROTEIN YIAD-RELATED"/>
    <property type="match status" value="1"/>
</dbReference>
<dbReference type="PRINTS" id="PR01021">
    <property type="entry name" value="OMPADOMAIN"/>
</dbReference>
<dbReference type="GO" id="GO:0009279">
    <property type="term" value="C:cell outer membrane"/>
    <property type="evidence" value="ECO:0007669"/>
    <property type="project" value="UniProtKB-SubCell"/>
</dbReference>
<gene>
    <name evidence="7" type="ORF">OKE68_01705</name>
</gene>
<dbReference type="SUPFAM" id="SSF103088">
    <property type="entry name" value="OmpA-like"/>
    <property type="match status" value="1"/>
</dbReference>
<reference evidence="7" key="1">
    <citation type="submission" date="2022-10" db="EMBL/GenBank/DDBJ databases">
        <title>Sifting through the core-genome to identify putative cross-protective antigens against Riemerella anatipestifer.</title>
        <authorList>
            <person name="Zheng X."/>
            <person name="Zhang W."/>
        </authorList>
    </citation>
    <scope>NUCLEOTIDE SEQUENCE</scope>
    <source>
        <strain evidence="7">ZWRA178</strain>
    </source>
</reference>
<feature type="compositionally biased region" description="Basic and acidic residues" evidence="5">
    <location>
        <begin position="49"/>
        <end position="60"/>
    </location>
</feature>
<dbReference type="PANTHER" id="PTHR30329">
    <property type="entry name" value="STATOR ELEMENT OF FLAGELLAR MOTOR COMPLEX"/>
    <property type="match status" value="1"/>
</dbReference>
<comment type="caution">
    <text evidence="7">The sequence shown here is derived from an EMBL/GenBank/DDBJ whole genome shotgun (WGS) entry which is preliminary data.</text>
</comment>
<evidence type="ECO:0000259" key="6">
    <source>
        <dbReference type="PROSITE" id="PS51123"/>
    </source>
</evidence>
<evidence type="ECO:0000313" key="8">
    <source>
        <dbReference type="Proteomes" id="UP001207440"/>
    </source>
</evidence>
<protein>
    <submittedName>
        <fullName evidence="7">OmpA family protein</fullName>
    </submittedName>
</protein>
<sequence>MKKYIFAVAAISFMVSCKKIQPGGNKNILKLEEGVERYTDDAQGNGHSAHAEGHHASGAKEEVTIDLEGVTLKGYKGGMEDTMLSFLKSGKYASSSDDVLKNVWYDFDHVNFKMGSTNQLESGAEQIDNLAKILKAYPDAKIKIGGYTDKTGSEETNVKISQARAEFIKAQLEKAGVGAQVVSAEGYGSKFAKVAADASDEERASDRKMSVRFTK</sequence>
<keyword evidence="2 4" id="KW-0472">Membrane</keyword>
<organism evidence="7 8">
    <name type="scientific">Riemerella anatipestifer</name>
    <name type="common">Moraxella anatipestifer</name>
    <dbReference type="NCBI Taxonomy" id="34085"/>
    <lineage>
        <taxon>Bacteria</taxon>
        <taxon>Pseudomonadati</taxon>
        <taxon>Bacteroidota</taxon>
        <taxon>Flavobacteriia</taxon>
        <taxon>Flavobacteriales</taxon>
        <taxon>Weeksellaceae</taxon>
        <taxon>Riemerella</taxon>
    </lineage>
</organism>
<evidence type="ECO:0000256" key="4">
    <source>
        <dbReference type="PROSITE-ProRule" id="PRU00473"/>
    </source>
</evidence>
<dbReference type="InterPro" id="IPR006664">
    <property type="entry name" value="OMP_bac"/>
</dbReference>
<dbReference type="RefSeq" id="WP_064969957.1">
    <property type="nucleotide sequence ID" value="NZ_CP029760.1"/>
</dbReference>
<dbReference type="Proteomes" id="UP001207440">
    <property type="component" value="Unassembled WGS sequence"/>
</dbReference>
<feature type="region of interest" description="Disordered" evidence="5">
    <location>
        <begin position="40"/>
        <end position="60"/>
    </location>
</feature>
<dbReference type="Pfam" id="PF00691">
    <property type="entry name" value="OmpA"/>
    <property type="match status" value="1"/>
</dbReference>
<evidence type="ECO:0000256" key="1">
    <source>
        <dbReference type="ARBA" id="ARBA00004442"/>
    </source>
</evidence>
<proteinExistence type="predicted"/>
<dbReference type="InterPro" id="IPR050330">
    <property type="entry name" value="Bact_OuterMem_StrucFunc"/>
</dbReference>
<dbReference type="Gene3D" id="3.30.1330.60">
    <property type="entry name" value="OmpA-like domain"/>
    <property type="match status" value="1"/>
</dbReference>
<feature type="domain" description="OmpA-like" evidence="6">
    <location>
        <begin position="99"/>
        <end position="215"/>
    </location>
</feature>
<accession>A0AAP3AJI4</accession>
<dbReference type="InterPro" id="IPR006665">
    <property type="entry name" value="OmpA-like"/>
</dbReference>
<dbReference type="PROSITE" id="PS51257">
    <property type="entry name" value="PROKAR_LIPOPROTEIN"/>
    <property type="match status" value="1"/>
</dbReference>
<keyword evidence="3" id="KW-0998">Cell outer membrane</keyword>
<comment type="subcellular location">
    <subcellularLocation>
        <location evidence="1">Cell outer membrane</location>
    </subcellularLocation>
</comment>
<dbReference type="EMBL" id="JAOZYT010000006">
    <property type="protein sequence ID" value="MCW0523035.1"/>
    <property type="molecule type" value="Genomic_DNA"/>
</dbReference>
<evidence type="ECO:0000313" key="7">
    <source>
        <dbReference type="EMBL" id="MCW0523035.1"/>
    </source>
</evidence>
<dbReference type="CDD" id="cd07185">
    <property type="entry name" value="OmpA_C-like"/>
    <property type="match status" value="1"/>
</dbReference>
<dbReference type="PROSITE" id="PS51123">
    <property type="entry name" value="OMPA_2"/>
    <property type="match status" value="1"/>
</dbReference>
<dbReference type="AlphaFoldDB" id="A0AAP3AJI4"/>
<name>A0AAP3AJI4_RIEAN</name>
<dbReference type="InterPro" id="IPR036737">
    <property type="entry name" value="OmpA-like_sf"/>
</dbReference>